<dbReference type="Gene3D" id="1.20.120.1810">
    <property type="match status" value="1"/>
</dbReference>
<evidence type="ECO:0000256" key="4">
    <source>
        <dbReference type="ARBA" id="ARBA00023163"/>
    </source>
</evidence>
<dbReference type="GO" id="GO:0006352">
    <property type="term" value="P:DNA-templated transcription initiation"/>
    <property type="evidence" value="ECO:0007669"/>
    <property type="project" value="InterPro"/>
</dbReference>
<feature type="region of interest" description="Disordered" evidence="5">
    <location>
        <begin position="102"/>
        <end position="129"/>
    </location>
</feature>
<sequence>MGGLLKEKYTLIDTWVQEAKNSNQAAKEQLINTFKPLILSVMQKYIYDTEAYEDALQDGALVVLEAVQAYDPDLGVVFPFYLKNRLFHHFVNVAKAIKKQQENERAVTGGGEDGENSLEQYPDAGPSPEKEMVRQEKNAVLEQMLVEIRAERADAIRLRYFEGKSLNEIAQILDISPCLAGVHVHRGIEDLRKNKHRLQ</sequence>
<keyword evidence="3" id="KW-0731">Sigma factor</keyword>
<keyword evidence="2" id="KW-0805">Transcription regulation</keyword>
<dbReference type="SUPFAM" id="SSF88946">
    <property type="entry name" value="Sigma2 domain of RNA polymerase sigma factors"/>
    <property type="match status" value="1"/>
</dbReference>
<evidence type="ECO:0000256" key="3">
    <source>
        <dbReference type="ARBA" id="ARBA00023082"/>
    </source>
</evidence>
<evidence type="ECO:0000313" key="7">
    <source>
        <dbReference type="EMBL" id="QCT71275.1"/>
    </source>
</evidence>
<dbReference type="InterPro" id="IPR013325">
    <property type="entry name" value="RNA_pol_sigma_r2"/>
</dbReference>
<evidence type="ECO:0000259" key="6">
    <source>
        <dbReference type="Pfam" id="PF07638"/>
    </source>
</evidence>
<dbReference type="SUPFAM" id="SSF88659">
    <property type="entry name" value="Sigma3 and sigma4 domains of RNA polymerase sigma factors"/>
    <property type="match status" value="1"/>
</dbReference>
<comment type="similarity">
    <text evidence="1">Belongs to the sigma-70 factor family. ECF subfamily.</text>
</comment>
<dbReference type="InterPro" id="IPR013324">
    <property type="entry name" value="RNA_pol_sigma_r3/r4-like"/>
</dbReference>
<accession>A0A4P9C9A1</accession>
<dbReference type="InterPro" id="IPR053812">
    <property type="entry name" value="HTH_Sigma70_ECF-like"/>
</dbReference>
<dbReference type="Gene3D" id="1.10.10.10">
    <property type="entry name" value="Winged helix-like DNA-binding domain superfamily/Winged helix DNA-binding domain"/>
    <property type="match status" value="1"/>
</dbReference>
<dbReference type="InterPro" id="IPR014284">
    <property type="entry name" value="RNA_pol_sigma-70_dom"/>
</dbReference>
<dbReference type="Pfam" id="PF07638">
    <property type="entry name" value="Sigma70_ECF"/>
    <property type="match status" value="1"/>
</dbReference>
<dbReference type="EMBL" id="CP029487">
    <property type="protein sequence ID" value="QCT71275.1"/>
    <property type="molecule type" value="Genomic_DNA"/>
</dbReference>
<dbReference type="AlphaFoldDB" id="A0A4P9C9A1"/>
<dbReference type="InterPro" id="IPR039425">
    <property type="entry name" value="RNA_pol_sigma-70-like"/>
</dbReference>
<reference evidence="7 8" key="1">
    <citation type="submission" date="2018-05" db="EMBL/GenBank/DDBJ databases">
        <title>Genome comparison of Eubacterium sp.</title>
        <authorList>
            <person name="Feng Y."/>
            <person name="Sanchez-Andrea I."/>
            <person name="Stams A.J.M."/>
            <person name="De Vos W.M."/>
        </authorList>
    </citation>
    <scope>NUCLEOTIDE SEQUENCE [LARGE SCALE GENOMIC DNA]</scope>
    <source>
        <strain evidence="7 8">YI</strain>
    </source>
</reference>
<evidence type="ECO:0000256" key="1">
    <source>
        <dbReference type="ARBA" id="ARBA00010641"/>
    </source>
</evidence>
<keyword evidence="8" id="KW-1185">Reference proteome</keyword>
<dbReference type="Proteomes" id="UP000218387">
    <property type="component" value="Chromosome"/>
</dbReference>
<dbReference type="GO" id="GO:0016987">
    <property type="term" value="F:sigma factor activity"/>
    <property type="evidence" value="ECO:0007669"/>
    <property type="project" value="UniProtKB-KW"/>
</dbReference>
<dbReference type="NCBIfam" id="TIGR02937">
    <property type="entry name" value="sigma70-ECF"/>
    <property type="match status" value="1"/>
</dbReference>
<dbReference type="KEGG" id="emt:CPZ25_008015"/>
<dbReference type="PANTHER" id="PTHR43133">
    <property type="entry name" value="RNA POLYMERASE ECF-TYPE SIGMA FACTO"/>
    <property type="match status" value="1"/>
</dbReference>
<protein>
    <submittedName>
        <fullName evidence="7">Sigma-70 family RNA polymerase sigma factor</fullName>
    </submittedName>
</protein>
<evidence type="ECO:0000256" key="5">
    <source>
        <dbReference type="SAM" id="MobiDB-lite"/>
    </source>
</evidence>
<dbReference type="InterPro" id="IPR036388">
    <property type="entry name" value="WH-like_DNA-bd_sf"/>
</dbReference>
<name>A0A4P9C9A1_EUBML</name>
<organism evidence="7 8">
    <name type="scientific">Eubacterium maltosivorans</name>
    <dbReference type="NCBI Taxonomy" id="2041044"/>
    <lineage>
        <taxon>Bacteria</taxon>
        <taxon>Bacillati</taxon>
        <taxon>Bacillota</taxon>
        <taxon>Clostridia</taxon>
        <taxon>Eubacteriales</taxon>
        <taxon>Eubacteriaceae</taxon>
        <taxon>Eubacterium</taxon>
    </lineage>
</organism>
<gene>
    <name evidence="7" type="ORF">CPZ25_008015</name>
</gene>
<feature type="domain" description="RNA polymerase sigma-70 ECF-like HTH" evidence="6">
    <location>
        <begin position="13"/>
        <end position="177"/>
    </location>
</feature>
<proteinExistence type="inferred from homology"/>
<dbReference type="PANTHER" id="PTHR43133:SF51">
    <property type="entry name" value="RNA POLYMERASE SIGMA FACTOR"/>
    <property type="match status" value="1"/>
</dbReference>
<evidence type="ECO:0000256" key="2">
    <source>
        <dbReference type="ARBA" id="ARBA00023015"/>
    </source>
</evidence>
<evidence type="ECO:0000313" key="8">
    <source>
        <dbReference type="Proteomes" id="UP000218387"/>
    </source>
</evidence>
<keyword evidence="4" id="KW-0804">Transcription</keyword>